<proteinExistence type="predicted"/>
<gene>
    <name evidence="2" type="ORF">S01H1_01060</name>
</gene>
<name>X0S839_9ZZZZ</name>
<dbReference type="Pfam" id="PF01909">
    <property type="entry name" value="NTP_transf_2"/>
    <property type="match status" value="1"/>
</dbReference>
<dbReference type="PANTHER" id="PTHR33933:SF1">
    <property type="entry name" value="PROTEIN ADENYLYLTRANSFERASE MNTA-RELATED"/>
    <property type="match status" value="1"/>
</dbReference>
<dbReference type="EMBL" id="BARS01000427">
    <property type="protein sequence ID" value="GAF77179.1"/>
    <property type="molecule type" value="Genomic_DNA"/>
</dbReference>
<dbReference type="AlphaFoldDB" id="X0S839"/>
<feature type="domain" description="Polymerase nucleotidyl transferase" evidence="1">
    <location>
        <begin position="18"/>
        <end position="57"/>
    </location>
</feature>
<evidence type="ECO:0000313" key="2">
    <source>
        <dbReference type="EMBL" id="GAF77179.1"/>
    </source>
</evidence>
<dbReference type="InterPro" id="IPR002934">
    <property type="entry name" value="Polymerase_NTP_transf_dom"/>
</dbReference>
<dbReference type="GO" id="GO:0016779">
    <property type="term" value="F:nucleotidyltransferase activity"/>
    <property type="evidence" value="ECO:0007669"/>
    <property type="project" value="InterPro"/>
</dbReference>
<accession>X0S839</accession>
<protein>
    <recommendedName>
        <fullName evidence="1">Polymerase nucleotidyl transferase domain-containing protein</fullName>
    </recommendedName>
</protein>
<dbReference type="Gene3D" id="3.30.460.10">
    <property type="entry name" value="Beta Polymerase, domain 2"/>
    <property type="match status" value="1"/>
</dbReference>
<dbReference type="InterPro" id="IPR043519">
    <property type="entry name" value="NT_sf"/>
</dbReference>
<organism evidence="2">
    <name type="scientific">marine sediment metagenome</name>
    <dbReference type="NCBI Taxonomy" id="412755"/>
    <lineage>
        <taxon>unclassified sequences</taxon>
        <taxon>metagenomes</taxon>
        <taxon>ecological metagenomes</taxon>
    </lineage>
</organism>
<evidence type="ECO:0000259" key="1">
    <source>
        <dbReference type="Pfam" id="PF01909"/>
    </source>
</evidence>
<dbReference type="CDD" id="cd05403">
    <property type="entry name" value="NT_KNTase_like"/>
    <property type="match status" value="1"/>
</dbReference>
<comment type="caution">
    <text evidence="2">The sequence shown here is derived from an EMBL/GenBank/DDBJ whole genome shotgun (WGS) entry which is preliminary data.</text>
</comment>
<dbReference type="PANTHER" id="PTHR33933">
    <property type="entry name" value="NUCLEOTIDYLTRANSFERASE"/>
    <property type="match status" value="1"/>
</dbReference>
<reference evidence="2" key="1">
    <citation type="journal article" date="2014" name="Front. Microbiol.">
        <title>High frequency of phylogenetically diverse reductive dehalogenase-homologous genes in deep subseafloor sedimentary metagenomes.</title>
        <authorList>
            <person name="Kawai M."/>
            <person name="Futagami T."/>
            <person name="Toyoda A."/>
            <person name="Takaki Y."/>
            <person name="Nishi S."/>
            <person name="Hori S."/>
            <person name="Arai W."/>
            <person name="Tsubouchi T."/>
            <person name="Morono Y."/>
            <person name="Uchiyama I."/>
            <person name="Ito T."/>
            <person name="Fujiyama A."/>
            <person name="Inagaki F."/>
            <person name="Takami H."/>
        </authorList>
    </citation>
    <scope>NUCLEOTIDE SEQUENCE</scope>
    <source>
        <strain evidence="2">Expedition CK06-06</strain>
    </source>
</reference>
<sequence>MKNELQYLSETERMAVNSFVKEVEENLGDNILNIRLFGSKVRGDFYKDSDIDIFILTLKTWSSGPGQR</sequence>
<dbReference type="SUPFAM" id="SSF81301">
    <property type="entry name" value="Nucleotidyltransferase"/>
    <property type="match status" value="1"/>
</dbReference>
<dbReference type="InterPro" id="IPR052548">
    <property type="entry name" value="Type_VII_TA_antitoxin"/>
</dbReference>